<evidence type="ECO:0000256" key="2">
    <source>
        <dbReference type="ARBA" id="ARBA00005244"/>
    </source>
</evidence>
<dbReference type="InterPro" id="IPR028629">
    <property type="entry name" value="Cas9"/>
</dbReference>
<dbReference type="GO" id="GO:0003723">
    <property type="term" value="F:RNA binding"/>
    <property type="evidence" value="ECO:0007669"/>
    <property type="project" value="UniProtKB-UniRule"/>
</dbReference>
<evidence type="ECO:0000256" key="10">
    <source>
        <dbReference type="ARBA" id="ARBA00023125"/>
    </source>
</evidence>
<dbReference type="KEGG" id="meg:DKB62_12255"/>
<accession>A0A346B2C8</accession>
<name>A0A346B2C8_9FIRM</name>
<feature type="binding site" evidence="13">
    <location>
        <position position="719"/>
    </location>
    <ligand>
        <name>Mg(2+)</name>
        <dbReference type="ChEBI" id="CHEBI:18420"/>
        <label>2</label>
    </ligand>
</feature>
<keyword evidence="16" id="KW-1185">Reference proteome</keyword>
<keyword evidence="3 13" id="KW-0540">Nuclease</keyword>
<feature type="domain" description="HNH Cas9-type" evidence="14">
    <location>
        <begin position="506"/>
        <end position="660"/>
    </location>
</feature>
<dbReference type="GO" id="GO:0016787">
    <property type="term" value="F:hydrolase activity"/>
    <property type="evidence" value="ECO:0007669"/>
    <property type="project" value="UniProtKB-KW"/>
</dbReference>
<gene>
    <name evidence="13 15" type="primary">cas9</name>
    <name evidence="15" type="ORF">DKB62_12255</name>
</gene>
<evidence type="ECO:0000259" key="14">
    <source>
        <dbReference type="PROSITE" id="PS51749"/>
    </source>
</evidence>
<evidence type="ECO:0000313" key="15">
    <source>
        <dbReference type="EMBL" id="AXL22271.1"/>
    </source>
</evidence>
<feature type="binding site" evidence="13">
    <location>
        <position position="8"/>
    </location>
    <ligand>
        <name>Mg(2+)</name>
        <dbReference type="ChEBI" id="CHEBI:18420"/>
        <label>1</label>
    </ligand>
</feature>
<dbReference type="RefSeq" id="WP_107196622.1">
    <property type="nucleotide sequence ID" value="NZ_CP029462.1"/>
</dbReference>
<feature type="binding site" evidence="13">
    <location>
        <position position="498"/>
    </location>
    <ligand>
        <name>Mg(2+)</name>
        <dbReference type="ChEBI" id="CHEBI:18420"/>
        <label>1</label>
    </ligand>
</feature>
<evidence type="ECO:0000256" key="8">
    <source>
        <dbReference type="ARBA" id="ARBA00022884"/>
    </source>
</evidence>
<evidence type="ECO:0000256" key="7">
    <source>
        <dbReference type="ARBA" id="ARBA00022842"/>
    </source>
</evidence>
<evidence type="ECO:0000256" key="11">
    <source>
        <dbReference type="ARBA" id="ARBA00023211"/>
    </source>
</evidence>
<comment type="similarity">
    <text evidence="13">Belongs to the CRISPR-associated Cas9 family.</text>
</comment>
<dbReference type="EMBL" id="CP029462">
    <property type="protein sequence ID" value="AXL22271.1"/>
    <property type="molecule type" value="Genomic_DNA"/>
</dbReference>
<dbReference type="Pfam" id="PF13395">
    <property type="entry name" value="HNH_4"/>
    <property type="match status" value="1"/>
</dbReference>
<dbReference type="InterPro" id="IPR036397">
    <property type="entry name" value="RNaseH_sf"/>
</dbReference>
<dbReference type="GO" id="GO:0003677">
    <property type="term" value="F:DNA binding"/>
    <property type="evidence" value="ECO:0007669"/>
    <property type="project" value="UniProtKB-UniRule"/>
</dbReference>
<dbReference type="Gene3D" id="3.30.420.10">
    <property type="entry name" value="Ribonuclease H-like superfamily/Ribonuclease H"/>
    <property type="match status" value="3"/>
</dbReference>
<feature type="active site" description="For RuvC-like nuclease domain" evidence="13">
    <location>
        <position position="8"/>
    </location>
</feature>
<sequence>MNYVLGLDIGITSVGWAVLELDTHDEPIRIVDLNSRIFEKAEVPKTGESLAAPRRMARSARRLTRRRRFRLHRVRRYLIRNRILDARQVEELYVDSIGKTDIYELRYQALSQPVSNSDWARLLIFFAKHRGFKSNRKHISDSGDEGQMLNAITENQEILNNYHTVGEMLYKNEKFKACKRNKGGSYAFTVSRDMLADEIHALFDVQRSLGQAYASEELEEEYMELFSAQRNFDEGPGMNSPYSGNQIEKMIGCCTFEDDEKRAPKASYAFMAFNVWQKINHLRVTCEGTDRSLSQAEKETLAALAWKKENITFKDIRNKLGLDDTVRFLDVNYNLDKYKTAEEAEKKVKFSWVKEYHAIRKALDKVKKDRISELSHEQIDTIAYAFTVYKNDEAIKRYLLEHAIELADAEALLENISGFSKFGHLSVKACYKLLEPLQQGHVYTKACEIAGYDPQKSNQENISDIPNPVVKRALSQALKVIKAIIRQYGCPPVEIHIELARELAKSAKERTVLEKAMKDNQSRNEKIKTKLHELNVMQPTGLDIVKYKLYEQQQGDCAYSQKKFDVNRLLHDPTYAEVDHIIPYSRSFDDTYRNKVLVLTKENRDKGNRTPMEYFQDKPERKEAFINWVKRTISDGKKRNNLLRVNYSADAEKEWKDRHLQDTQYISRYLYNYLKRHIELKEGYTDRKRRIIPVNGAVTAYVRKRLGISKIRENGDLHHAVDAVIIACVTQGVVNKISRYSKIKELRQFMTADGMIVDKETGEVLQTTNPRKTDPFPEPWPKFRQELEARVSDNPAEAIAALGLPTYKGIVNISAPFVSRMPNRKVHGPAHADTIRSPKLRKEGYVISKTTLSKLKLKNGEIEGYYNPSSDRLLYEALKQRLEAFGGDGKKAFKEPFYKPKADGTFGAEVKKVKLIEAATLLVSVNNGKGVAQNDSNNGMVRVDVFGVDENGKLGYYFVPIYVADTIRDILPNKAIIQGKKYTDWKVMKDDDFLFSLYSNDLIYIESAKEIVLHTIKESTLPSDYNIKKGFLYYKGTHGRNATLTVVNHDGTYTKGSMGAKGLLCLKKCTVDVLGNIHYVKKERRLGFK</sequence>
<evidence type="ECO:0000256" key="4">
    <source>
        <dbReference type="ARBA" id="ARBA00022723"/>
    </source>
</evidence>
<keyword evidence="5 13" id="KW-0255">Endonuclease</keyword>
<protein>
    <recommendedName>
        <fullName evidence="13">CRISPR-associated endonuclease Cas9</fullName>
        <ecNumber evidence="13">3.1.-.-</ecNumber>
    </recommendedName>
</protein>
<evidence type="ECO:0000256" key="12">
    <source>
        <dbReference type="ARBA" id="ARBA00046380"/>
    </source>
</evidence>
<reference evidence="15 16" key="1">
    <citation type="submission" date="2018-05" db="EMBL/GenBank/DDBJ databases">
        <title>Complete genome sequence of Megasphaera sp. AJH120T, isolated from the ceca of a chicken.</title>
        <authorList>
            <person name="Maki J."/>
            <person name="Looft T."/>
        </authorList>
    </citation>
    <scope>NUCLEOTIDE SEQUENCE [LARGE SCALE GENOMIC DNA]</scope>
    <source>
        <strain evidence="15 16">AJH120</strain>
    </source>
</reference>
<organism evidence="15 16">
    <name type="scientific">Megasphaera stantonii</name>
    <dbReference type="NCBI Taxonomy" id="2144175"/>
    <lineage>
        <taxon>Bacteria</taxon>
        <taxon>Bacillati</taxon>
        <taxon>Bacillota</taxon>
        <taxon>Negativicutes</taxon>
        <taxon>Veillonellales</taxon>
        <taxon>Veillonellaceae</taxon>
        <taxon>Megasphaera</taxon>
    </lineage>
</organism>
<dbReference type="PROSITE" id="PS51749">
    <property type="entry name" value="HNH_CAS9"/>
    <property type="match status" value="1"/>
</dbReference>
<evidence type="ECO:0000256" key="6">
    <source>
        <dbReference type="ARBA" id="ARBA00022801"/>
    </source>
</evidence>
<dbReference type="AlphaFoldDB" id="A0A346B2C8"/>
<feature type="binding site" evidence="13">
    <location>
        <position position="502"/>
    </location>
    <ligand>
        <name>Mg(2+)</name>
        <dbReference type="ChEBI" id="CHEBI:18420"/>
        <label>1</label>
    </ligand>
</feature>
<dbReference type="GO" id="GO:0046872">
    <property type="term" value="F:metal ion binding"/>
    <property type="evidence" value="ECO:0007669"/>
    <property type="project" value="UniProtKB-UniRule"/>
</dbReference>
<dbReference type="GO" id="GO:0043571">
    <property type="term" value="P:maintenance of CRISPR repeat elements"/>
    <property type="evidence" value="ECO:0007669"/>
    <property type="project" value="UniProtKB-UniRule"/>
</dbReference>
<comment type="function">
    <text evidence="13">CRISPR (clustered regularly interspaced short palindromic repeat) is an adaptive immune system that provides protection against mobile genetic elements (viruses, transposable elements and conjugative plasmids). CRISPR clusters contain spacers, sequences complementary to antecedent mobile elements, and target invading nucleic acids. CRISPR clusters are transcribed and processed into CRISPR RNA (crRNA). In type II CRISPR systems correct processing of pre-crRNA requires a trans-encoded small RNA (tracrRNA), endogenous ribonuclease 3 (rnc) and this protein. The tracrRNA serves as a guide for ribonuclease 3-aided processing of pre-crRNA. Subsequently Cas9/crRNA/tracrRNA endonucleolytically cleaves linear or circular dsDNA target complementary to the spacer; Cas9 is inactive in the absence of the 2 guide RNAs (gRNA). Cas9 recognizes the protospacer adjacent motif (PAM) in the CRISPR repeat sequences to help distinguish self versus nonself, as targets within the bacterial CRISPR locus do not have PAMs. PAM recognition is also required for catalytic activity.</text>
</comment>
<keyword evidence="7 13" id="KW-0460">Magnesium</keyword>
<evidence type="ECO:0000256" key="1">
    <source>
        <dbReference type="ARBA" id="ARBA00001946"/>
    </source>
</evidence>
<proteinExistence type="inferred from homology"/>
<dbReference type="HAMAP" id="MF_01480">
    <property type="entry name" value="Cas9"/>
    <property type="match status" value="1"/>
</dbReference>
<comment type="similarity">
    <text evidence="2">Belongs to the CRISPR-associated protein Cas9 family. Subtype II-A subfamily.</text>
</comment>
<dbReference type="Pfam" id="PF18541">
    <property type="entry name" value="RuvC_III"/>
    <property type="match status" value="1"/>
</dbReference>
<evidence type="ECO:0000256" key="13">
    <source>
        <dbReference type="HAMAP-Rule" id="MF_01480"/>
    </source>
</evidence>
<dbReference type="InterPro" id="IPR033114">
    <property type="entry name" value="HNH_CAS9"/>
</dbReference>
<evidence type="ECO:0000256" key="3">
    <source>
        <dbReference type="ARBA" id="ARBA00022722"/>
    </source>
</evidence>
<dbReference type="GO" id="GO:0051607">
    <property type="term" value="P:defense response to virus"/>
    <property type="evidence" value="ECO:0007669"/>
    <property type="project" value="UniProtKB-UniRule"/>
</dbReference>
<evidence type="ECO:0000256" key="5">
    <source>
        <dbReference type="ARBA" id="ARBA00022759"/>
    </source>
</evidence>
<feature type="binding site" evidence="13">
    <location>
        <position position="8"/>
    </location>
    <ligand>
        <name>Mg(2+)</name>
        <dbReference type="ChEBI" id="CHEBI:18420"/>
        <label>2</label>
    </ligand>
</feature>
<keyword evidence="6 13" id="KW-0378">Hydrolase</keyword>
<dbReference type="NCBIfam" id="TIGR01865">
    <property type="entry name" value="cas_Csn1"/>
    <property type="match status" value="1"/>
</dbReference>
<evidence type="ECO:0000256" key="9">
    <source>
        <dbReference type="ARBA" id="ARBA00023118"/>
    </source>
</evidence>
<feature type="active site" description="Proton acceptor for HNH nuclease domain" evidence="13">
    <location>
        <position position="580"/>
    </location>
</feature>
<keyword evidence="9 13" id="KW-0051">Antiviral defense</keyword>
<keyword evidence="11" id="KW-0464">Manganese</keyword>
<dbReference type="Proteomes" id="UP000254337">
    <property type="component" value="Chromosome"/>
</dbReference>
<comment type="subunit">
    <text evidence="12 13">Monomer. Binds crRNA and tracrRNA.</text>
</comment>
<dbReference type="GO" id="GO:0004519">
    <property type="term" value="F:endonuclease activity"/>
    <property type="evidence" value="ECO:0007669"/>
    <property type="project" value="UniProtKB-UniRule"/>
</dbReference>
<dbReference type="InterPro" id="IPR040619">
    <property type="entry name" value="Cas9_alpha-helical_lobe"/>
</dbReference>
<keyword evidence="8 13" id="KW-0694">RNA-binding</keyword>
<dbReference type="Pfam" id="PF18470">
    <property type="entry name" value="Cas9_a"/>
    <property type="match status" value="1"/>
</dbReference>
<dbReference type="InterPro" id="IPR041383">
    <property type="entry name" value="RuvC_III"/>
</dbReference>
<dbReference type="EC" id="3.1.-.-" evidence="13"/>
<evidence type="ECO:0000313" key="16">
    <source>
        <dbReference type="Proteomes" id="UP000254337"/>
    </source>
</evidence>
<keyword evidence="4 13" id="KW-0479">Metal-binding</keyword>
<dbReference type="OrthoDB" id="9757607at2"/>
<keyword evidence="10 13" id="KW-0238">DNA-binding</keyword>
<dbReference type="InterPro" id="IPR003615">
    <property type="entry name" value="HNH_nuc"/>
</dbReference>
<comment type="cofactor">
    <cofactor evidence="1 13">
        <name>Mg(2+)</name>
        <dbReference type="ChEBI" id="CHEBI:18420"/>
    </cofactor>
</comment>
<comment type="domain">
    <text evidence="13">Has 2 endonuclease domains. The discontinuous RuvC-like domain cleaves the target DNA noncomplementary to crRNA while the HNH nuclease domain cleaves the target DNA complementary to crRNA.</text>
</comment>
<feature type="binding site" evidence="13">
    <location>
        <position position="502"/>
    </location>
    <ligand>
        <name>Mg(2+)</name>
        <dbReference type="ChEBI" id="CHEBI:18420"/>
        <label>2</label>
    </ligand>
</feature>